<dbReference type="OrthoDB" id="3350591at2759"/>
<name>A0A1F8A483_9EURO</name>
<accession>A0A1F8A483</accession>
<dbReference type="PANTHER" id="PTHR38797:SF4">
    <property type="entry name" value="NUCLEAR PORE COMPLEX PROTEIN NUP85"/>
    <property type="match status" value="1"/>
</dbReference>
<sequence>MLNYLMTQTLNLRIWAILHGTIGASNASVPRLAAIELDNLYTDYATRSQPVEAYEFIQHVWEGFIRLAGQLDRDRDGHSQLARIIMWLKKLPLTQLPEVIMLDDNDAYHEPRRIVFLWDGLNRIDRHLPPFHESEFYPATVYCTRKAWLTLPDLWSNEAEFQEYLNAHAFAALLTELYLISIPWQATAAIEEVTEGTIVQENGEEVVTRDIRAVEHLDQKAAVAGIWLVHAAHRLWYSGTPNNISQGGPWWQNAYSGMSKENWSLTAMHLERLLFWKNQFDEIINRGDVSAMTWGIAVNVVDKMDTLLKGHSRGN</sequence>
<reference evidence="1 2" key="1">
    <citation type="journal article" date="2016" name="Genome Biol. Evol.">
        <title>Draft genome sequence of an aflatoxigenic Aspergillus species, A. bombycis.</title>
        <authorList>
            <person name="Moore G.G."/>
            <person name="Mack B.M."/>
            <person name="Beltz S.B."/>
            <person name="Gilbert M.K."/>
        </authorList>
    </citation>
    <scope>NUCLEOTIDE SEQUENCE [LARGE SCALE GENOMIC DNA]</scope>
    <source>
        <strain evidence="2">NRRL 26010</strain>
    </source>
</reference>
<evidence type="ECO:0000313" key="1">
    <source>
        <dbReference type="EMBL" id="OGM46531.1"/>
    </source>
</evidence>
<dbReference type="RefSeq" id="XP_022390248.1">
    <property type="nucleotide sequence ID" value="XM_022531702.1"/>
</dbReference>
<dbReference type="EMBL" id="LYCR01000031">
    <property type="protein sequence ID" value="OGM46531.1"/>
    <property type="molecule type" value="Genomic_DNA"/>
</dbReference>
<proteinExistence type="predicted"/>
<evidence type="ECO:0000313" key="2">
    <source>
        <dbReference type="Proteomes" id="UP000179179"/>
    </source>
</evidence>
<keyword evidence="2" id="KW-1185">Reference proteome</keyword>
<dbReference type="PANTHER" id="PTHR38797">
    <property type="entry name" value="NUCLEAR PORE COMPLEX PROTEIN NUP85-RELATED"/>
    <property type="match status" value="1"/>
</dbReference>
<comment type="caution">
    <text evidence="1">The sequence shown here is derived from an EMBL/GenBank/DDBJ whole genome shotgun (WGS) entry which is preliminary data.</text>
</comment>
<dbReference type="GeneID" id="34447963"/>
<dbReference type="Pfam" id="PF12311">
    <property type="entry name" value="DUF3632"/>
    <property type="match status" value="1"/>
</dbReference>
<protein>
    <submittedName>
        <fullName evidence="1">Uncharacterized protein</fullName>
    </submittedName>
</protein>
<dbReference type="InterPro" id="IPR053204">
    <property type="entry name" value="Oxopyrrolidines_Biosynth-assoc"/>
</dbReference>
<dbReference type="InterPro" id="IPR022085">
    <property type="entry name" value="OpdG"/>
</dbReference>
<gene>
    <name evidence="1" type="ORF">ABOM_004573</name>
</gene>
<dbReference type="Proteomes" id="UP000179179">
    <property type="component" value="Unassembled WGS sequence"/>
</dbReference>
<organism evidence="1 2">
    <name type="scientific">Aspergillus bombycis</name>
    <dbReference type="NCBI Taxonomy" id="109264"/>
    <lineage>
        <taxon>Eukaryota</taxon>
        <taxon>Fungi</taxon>
        <taxon>Dikarya</taxon>
        <taxon>Ascomycota</taxon>
        <taxon>Pezizomycotina</taxon>
        <taxon>Eurotiomycetes</taxon>
        <taxon>Eurotiomycetidae</taxon>
        <taxon>Eurotiales</taxon>
        <taxon>Aspergillaceae</taxon>
        <taxon>Aspergillus</taxon>
    </lineage>
</organism>
<dbReference type="AlphaFoldDB" id="A0A1F8A483"/>